<dbReference type="FunFam" id="1.10.238.10:FF:000057">
    <property type="entry name" value="Tubulin polymerization-promoting protein family member 3"/>
    <property type="match status" value="1"/>
</dbReference>
<gene>
    <name evidence="5" type="primary">TPPP</name>
</gene>
<comment type="similarity">
    <text evidence="2">Belongs to the TPPP family.</text>
</comment>
<evidence type="ECO:0000256" key="3">
    <source>
        <dbReference type="ARBA" id="ARBA00022490"/>
    </source>
</evidence>
<dbReference type="InterPro" id="IPR011992">
    <property type="entry name" value="EF-hand-dom_pair"/>
</dbReference>
<dbReference type="GO" id="GO:0005737">
    <property type="term" value="C:cytoplasm"/>
    <property type="evidence" value="ECO:0007669"/>
    <property type="project" value="UniProtKB-SubCell"/>
</dbReference>
<organism evidence="5 6">
    <name type="scientific">Gallus gallus</name>
    <name type="common">Chicken</name>
    <dbReference type="NCBI Taxonomy" id="9031"/>
    <lineage>
        <taxon>Eukaryota</taxon>
        <taxon>Metazoa</taxon>
        <taxon>Chordata</taxon>
        <taxon>Craniata</taxon>
        <taxon>Vertebrata</taxon>
        <taxon>Euteleostomi</taxon>
        <taxon>Archelosauria</taxon>
        <taxon>Archosauria</taxon>
        <taxon>Dinosauria</taxon>
        <taxon>Saurischia</taxon>
        <taxon>Theropoda</taxon>
        <taxon>Coelurosauria</taxon>
        <taxon>Aves</taxon>
        <taxon>Neognathae</taxon>
        <taxon>Galloanserae</taxon>
        <taxon>Galliformes</taxon>
        <taxon>Phasianidae</taxon>
        <taxon>Phasianinae</taxon>
        <taxon>Gallus</taxon>
    </lineage>
</organism>
<dbReference type="PANTHER" id="PTHR12932">
    <property type="entry name" value="P25 ALPHA-RELATED"/>
    <property type="match status" value="1"/>
</dbReference>
<keyword evidence="3" id="KW-0963">Cytoplasm</keyword>
<dbReference type="Gene3D" id="1.10.238.10">
    <property type="entry name" value="EF-hand"/>
    <property type="match status" value="1"/>
</dbReference>
<dbReference type="PANTHER" id="PTHR12932:SF18">
    <property type="entry name" value="TUBULIN POLYMERIZATION-PROMOTING PROTEIN"/>
    <property type="match status" value="1"/>
</dbReference>
<dbReference type="GO" id="GO:0046785">
    <property type="term" value="P:microtubule polymerization"/>
    <property type="evidence" value="ECO:0007669"/>
    <property type="project" value="InterPro"/>
</dbReference>
<dbReference type="Ensembl" id="ENSGALT00010018152.1">
    <property type="protein sequence ID" value="ENSGALP00010009984.1"/>
    <property type="gene ID" value="ENSGALG00010007624.1"/>
</dbReference>
<evidence type="ECO:0000256" key="2">
    <source>
        <dbReference type="ARBA" id="ARBA00010994"/>
    </source>
</evidence>
<dbReference type="InterPro" id="IPR008907">
    <property type="entry name" value="TPP/p25"/>
</dbReference>
<keyword evidence="7" id="KW-1267">Proteomics identification</keyword>
<dbReference type="SUPFAM" id="SSF47473">
    <property type="entry name" value="EF-hand"/>
    <property type="match status" value="1"/>
</dbReference>
<accession>A0A8V0XVG1</accession>
<dbReference type="AlphaFoldDB" id="A0A8V0XVG1"/>
<reference evidence="5" key="3">
    <citation type="submission" date="2025-09" db="UniProtKB">
        <authorList>
            <consortium name="Ensembl"/>
        </authorList>
    </citation>
    <scope>IDENTIFICATION</scope>
    <source>
        <strain evidence="5">broiler</strain>
    </source>
</reference>
<dbReference type="GeneTree" id="ENSGT00940000153875"/>
<evidence type="ECO:0000256" key="1">
    <source>
        <dbReference type="ARBA" id="ARBA00004496"/>
    </source>
</evidence>
<dbReference type="GO" id="GO:0015631">
    <property type="term" value="F:tubulin binding"/>
    <property type="evidence" value="ECO:0007669"/>
    <property type="project" value="InterPro"/>
</dbReference>
<protein>
    <submittedName>
        <fullName evidence="5">Tubulin polymerization promoting protein</fullName>
    </submittedName>
</protein>
<evidence type="ECO:0007829" key="7">
    <source>
        <dbReference type="PeptideAtlas" id="A0A8V0XVG1"/>
    </source>
</evidence>
<evidence type="ECO:0000313" key="5">
    <source>
        <dbReference type="Ensembl" id="ENSGALP00010009984.1"/>
    </source>
</evidence>
<feature type="compositionally biased region" description="Basic and acidic residues" evidence="4">
    <location>
        <begin position="39"/>
        <end position="49"/>
    </location>
</feature>
<proteinExistence type="evidence at protein level"/>
<dbReference type="OrthoDB" id="548799at2759"/>
<evidence type="ECO:0000256" key="4">
    <source>
        <dbReference type="SAM" id="MobiDB-lite"/>
    </source>
</evidence>
<comment type="subcellular location">
    <subcellularLocation>
        <location evidence="1">Cytoplasm</location>
    </subcellularLocation>
</comment>
<reference evidence="5" key="1">
    <citation type="submission" date="2020-11" db="EMBL/GenBank/DDBJ databases">
        <title>Gallus gallus (Chicken) genome, bGalGal1, GRCg7b, maternal haplotype autosomes + Z &amp; W.</title>
        <authorList>
            <person name="Warren W."/>
            <person name="Formenti G."/>
            <person name="Fedrigo O."/>
            <person name="Haase B."/>
            <person name="Mountcastle J."/>
            <person name="Balacco J."/>
            <person name="Tracey A."/>
            <person name="Schneider V."/>
            <person name="Okimoto R."/>
            <person name="Cheng H."/>
            <person name="Hawken R."/>
            <person name="Howe K."/>
            <person name="Jarvis E.D."/>
        </authorList>
    </citation>
    <scope>NUCLEOTIDE SEQUENCE [LARGE SCALE GENOMIC DNA]</scope>
    <source>
        <strain evidence="5">Broiler</strain>
    </source>
</reference>
<name>A0A8V0XVG1_CHICK</name>
<feature type="region of interest" description="Disordered" evidence="4">
    <location>
        <begin position="13"/>
        <end position="59"/>
    </location>
</feature>
<evidence type="ECO:0000313" key="6">
    <source>
        <dbReference type="Proteomes" id="UP000000539"/>
    </source>
</evidence>
<sequence length="241" mass="26014">MIQSFIPIVQGDLGSTMADNKAKSTKPANKTPPRSPSDPTKDRAAKRLSCDSNSSHEGAMAGEISALEEAFRKFAIHGDTRATGKEMHGKNWSKLCKDCQVIDGKNVTVTDVDIVFSKIKGKSSRTITFEQFKEALQELSKKRFKEKSDEEAIQEIYKLIEGKAPIISGVTVCYCSNGWIILAVFCSTLALYSPPSPCSPNPSQCVSGPGGNSCAEQSGNKDYAVCDCCTVVCMALSLLLL</sequence>
<dbReference type="Pfam" id="PF05517">
    <property type="entry name" value="p25-alpha"/>
    <property type="match status" value="1"/>
</dbReference>
<reference evidence="5" key="2">
    <citation type="submission" date="2025-08" db="UniProtKB">
        <authorList>
            <consortium name="Ensembl"/>
        </authorList>
    </citation>
    <scope>IDENTIFICATION</scope>
    <source>
        <strain evidence="5">broiler</strain>
    </source>
</reference>
<dbReference type="Proteomes" id="UP000000539">
    <property type="component" value="Chromosome 2"/>
</dbReference>
<keyword evidence="6" id="KW-1185">Reference proteome</keyword>